<dbReference type="Gene3D" id="2.60.40.1080">
    <property type="match status" value="1"/>
</dbReference>
<gene>
    <name evidence="3" type="ORF">GCM10017781_17650</name>
    <name evidence="4" type="ORF">HNQ07_001475</name>
</gene>
<dbReference type="Proteomes" id="UP000619376">
    <property type="component" value="Unassembled WGS sequence"/>
</dbReference>
<evidence type="ECO:0000313" key="4">
    <source>
        <dbReference type="EMBL" id="MBB5376018.1"/>
    </source>
</evidence>
<evidence type="ECO:0000313" key="5">
    <source>
        <dbReference type="Proteomes" id="UP000539473"/>
    </source>
</evidence>
<protein>
    <recommendedName>
        <fullName evidence="2">BIG2 domain-containing protein</fullName>
    </recommendedName>
</protein>
<reference evidence="4 5" key="3">
    <citation type="submission" date="2020-08" db="EMBL/GenBank/DDBJ databases">
        <title>Genomic Encyclopedia of Type Strains, Phase IV (KMG-IV): sequencing the most valuable type-strain genomes for metagenomic binning, comparative biology and taxonomic classification.</title>
        <authorList>
            <person name="Goeker M."/>
        </authorList>
    </citation>
    <scope>NUCLEOTIDE SEQUENCE [LARGE SCALE GENOMIC DNA]</scope>
    <source>
        <strain evidence="4 5">DSM 27521</strain>
    </source>
</reference>
<dbReference type="Proteomes" id="UP000539473">
    <property type="component" value="Unassembled WGS sequence"/>
</dbReference>
<dbReference type="AlphaFoldDB" id="A0A7W8KE13"/>
<dbReference type="EMBL" id="BNAJ01000003">
    <property type="protein sequence ID" value="GHF41434.1"/>
    <property type="molecule type" value="Genomic_DNA"/>
</dbReference>
<reference evidence="6" key="2">
    <citation type="journal article" date="2019" name="Int. J. Syst. Evol. Microbiol.">
        <title>The Global Catalogue of Microorganisms (GCM) 10K type strain sequencing project: providing services to taxonomists for standard genome sequencing and annotation.</title>
        <authorList>
            <consortium name="The Broad Institute Genomics Platform"/>
            <consortium name="The Broad Institute Genome Sequencing Center for Infectious Disease"/>
            <person name="Wu L."/>
            <person name="Ma J."/>
        </authorList>
    </citation>
    <scope>NUCLEOTIDE SEQUENCE [LARGE SCALE GENOMIC DNA]</scope>
    <source>
        <strain evidence="6">CGMCC 1.18437</strain>
    </source>
</reference>
<dbReference type="InterPro" id="IPR008979">
    <property type="entry name" value="Galactose-bd-like_sf"/>
</dbReference>
<sequence>MLHSNTLRRSALAVVAATLSIGMMACNKTTPPATNSVTAVSATAAKTTLAIGETTQATATVTVTGSAAKTVTWTSDNAAVASVNASTGLITAKTAGTANISACSTVSGFTTKCGSVKVTVSAATSTGPTAAFNVQFTAAGAPVAANFTADRGAAFNGTSGWVTEATANSATPTALPMASATRYRDPSDTANIVQGLATEKYGLVLLHCTTCSSSTEAGPAAWEYKVNPGKYDVEVSVGDADKRNTDSNYVINVEGVKVLGPVAPTAGQIVSATKTSIQVNDGFLTVDSIGGTNTKINYIKVTPSAVQ</sequence>
<dbReference type="InterPro" id="IPR003343">
    <property type="entry name" value="Big_2"/>
</dbReference>
<dbReference type="SUPFAM" id="SSF49785">
    <property type="entry name" value="Galactose-binding domain-like"/>
    <property type="match status" value="1"/>
</dbReference>
<feature type="domain" description="BIG2" evidence="2">
    <location>
        <begin position="36"/>
        <end position="114"/>
    </location>
</feature>
<evidence type="ECO:0000259" key="2">
    <source>
        <dbReference type="SMART" id="SM00635"/>
    </source>
</evidence>
<keyword evidence="6" id="KW-1185">Reference proteome</keyword>
<dbReference type="SUPFAM" id="SSF49373">
    <property type="entry name" value="Invasin/intimin cell-adhesion fragments"/>
    <property type="match status" value="1"/>
</dbReference>
<evidence type="ECO:0000313" key="3">
    <source>
        <dbReference type="EMBL" id="GHF41434.1"/>
    </source>
</evidence>
<dbReference type="SMART" id="SM00635">
    <property type="entry name" value="BID_2"/>
    <property type="match status" value="1"/>
</dbReference>
<dbReference type="Gene3D" id="2.60.120.430">
    <property type="entry name" value="Galactose-binding lectin"/>
    <property type="match status" value="1"/>
</dbReference>
<feature type="chain" id="PRO_5031389082" description="BIG2 domain-containing protein" evidence="1">
    <location>
        <begin position="26"/>
        <end position="307"/>
    </location>
</feature>
<keyword evidence="1" id="KW-0732">Signal</keyword>
<name>A0A7W8KE13_9DEIO</name>
<reference evidence="3" key="4">
    <citation type="submission" date="2024-05" db="EMBL/GenBank/DDBJ databases">
        <authorList>
            <person name="Sun Q."/>
            <person name="Zhou Y."/>
        </authorList>
    </citation>
    <scope>NUCLEOTIDE SEQUENCE</scope>
    <source>
        <strain evidence="3">CGMCC 1.18437</strain>
    </source>
</reference>
<accession>A0A7W8KE13</accession>
<dbReference type="EMBL" id="JACHFK010000003">
    <property type="protein sequence ID" value="MBB5376018.1"/>
    <property type="molecule type" value="Genomic_DNA"/>
</dbReference>
<feature type="signal peptide" evidence="1">
    <location>
        <begin position="1"/>
        <end position="25"/>
    </location>
</feature>
<dbReference type="InterPro" id="IPR008964">
    <property type="entry name" value="Invasin/intimin_cell_adhesion"/>
</dbReference>
<organism evidence="4 5">
    <name type="scientific">Deinococcus metalli</name>
    <dbReference type="NCBI Taxonomy" id="1141878"/>
    <lineage>
        <taxon>Bacteria</taxon>
        <taxon>Thermotogati</taxon>
        <taxon>Deinococcota</taxon>
        <taxon>Deinococci</taxon>
        <taxon>Deinococcales</taxon>
        <taxon>Deinococcaceae</taxon>
        <taxon>Deinococcus</taxon>
    </lineage>
</organism>
<proteinExistence type="predicted"/>
<comment type="caution">
    <text evidence="4">The sequence shown here is derived from an EMBL/GenBank/DDBJ whole genome shotgun (WGS) entry which is preliminary data.</text>
</comment>
<evidence type="ECO:0000256" key="1">
    <source>
        <dbReference type="SAM" id="SignalP"/>
    </source>
</evidence>
<evidence type="ECO:0000313" key="6">
    <source>
        <dbReference type="Proteomes" id="UP000619376"/>
    </source>
</evidence>
<dbReference type="Pfam" id="PF02368">
    <property type="entry name" value="Big_2"/>
    <property type="match status" value="1"/>
</dbReference>
<reference evidence="3" key="1">
    <citation type="journal article" date="2014" name="Int. J. Syst. Evol. Microbiol.">
        <title>Complete genome of a new Firmicutes species belonging to the dominant human colonic microbiota ('Ruminococcus bicirculans') reveals two chromosomes and a selective capacity to utilize plant glucans.</title>
        <authorList>
            <consortium name="NISC Comparative Sequencing Program"/>
            <person name="Wegmann U."/>
            <person name="Louis P."/>
            <person name="Goesmann A."/>
            <person name="Henrissat B."/>
            <person name="Duncan S.H."/>
            <person name="Flint H.J."/>
        </authorList>
    </citation>
    <scope>NUCLEOTIDE SEQUENCE</scope>
    <source>
        <strain evidence="3">CGMCC 1.18437</strain>
    </source>
</reference>
<dbReference type="RefSeq" id="WP_184110302.1">
    <property type="nucleotide sequence ID" value="NZ_BNAJ01000003.1"/>
</dbReference>